<dbReference type="STRING" id="1796606.A2G96_29935"/>
<evidence type="ECO:0000256" key="2">
    <source>
        <dbReference type="ARBA" id="ARBA00022490"/>
    </source>
</evidence>
<dbReference type="Proteomes" id="UP000075238">
    <property type="component" value="Chromosome 2"/>
</dbReference>
<dbReference type="EMBL" id="CP014845">
    <property type="protein sequence ID" value="AMR81955.1"/>
    <property type="molecule type" value="Genomic_DNA"/>
</dbReference>
<organism evidence="6 7">
    <name type="scientific">Cupriavidus nantongensis</name>
    <dbReference type="NCBI Taxonomy" id="1796606"/>
    <lineage>
        <taxon>Bacteria</taxon>
        <taxon>Pseudomonadati</taxon>
        <taxon>Pseudomonadota</taxon>
        <taxon>Betaproteobacteria</taxon>
        <taxon>Burkholderiales</taxon>
        <taxon>Burkholderiaceae</taxon>
        <taxon>Cupriavidus</taxon>
    </lineage>
</organism>
<keyword evidence="2" id="KW-0963">Cytoplasm</keyword>
<evidence type="ECO:0000313" key="6">
    <source>
        <dbReference type="EMBL" id="AMR81955.1"/>
    </source>
</evidence>
<comment type="subcellular location">
    <subcellularLocation>
        <location evidence="1">Cytoplasm</location>
        <location evidence="1">Cytosol</location>
    </subcellularLocation>
</comment>
<dbReference type="Gene3D" id="1.20.58.380">
    <property type="entry name" value="Flagellar protein flit"/>
    <property type="match status" value="1"/>
</dbReference>
<evidence type="ECO:0000256" key="5">
    <source>
        <dbReference type="ARBA" id="ARBA00093797"/>
    </source>
</evidence>
<keyword evidence="7" id="KW-1185">Reference proteome</keyword>
<keyword evidence="4" id="KW-0143">Chaperone</keyword>
<proteinExistence type="predicted"/>
<keyword evidence="6" id="KW-0282">Flagellum</keyword>
<dbReference type="RefSeq" id="WP_062803743.1">
    <property type="nucleotide sequence ID" value="NZ_CP014845.1"/>
</dbReference>
<keyword evidence="3" id="KW-1005">Bacterial flagellum biogenesis</keyword>
<dbReference type="Pfam" id="PF05400">
    <property type="entry name" value="FliT"/>
    <property type="match status" value="1"/>
</dbReference>
<gene>
    <name evidence="6" type="ORF">A2G96_29935</name>
</gene>
<dbReference type="GO" id="GO:0044781">
    <property type="term" value="P:bacterial-type flagellum organization"/>
    <property type="evidence" value="ECO:0007669"/>
    <property type="project" value="UniProtKB-KW"/>
</dbReference>
<protein>
    <recommendedName>
        <fullName evidence="5">Flagellar protein FliT</fullName>
    </recommendedName>
</protein>
<evidence type="ECO:0000313" key="7">
    <source>
        <dbReference type="Proteomes" id="UP000075238"/>
    </source>
</evidence>
<evidence type="ECO:0000256" key="3">
    <source>
        <dbReference type="ARBA" id="ARBA00022795"/>
    </source>
</evidence>
<keyword evidence="6" id="KW-0966">Cell projection</keyword>
<keyword evidence="6" id="KW-0969">Cilium</keyword>
<reference evidence="6 7" key="1">
    <citation type="submission" date="2016-03" db="EMBL/GenBank/DDBJ databases">
        <title>Complete genome sequence of a novel chlorpyrifos degrading bacterium, Cupriavidus nantongensis sp. X1.</title>
        <authorList>
            <person name="Fang L."/>
        </authorList>
    </citation>
    <scope>NUCLEOTIDE SEQUENCE [LARGE SCALE GENOMIC DNA]</scope>
    <source>
        <strain evidence="6 7">X1</strain>
    </source>
</reference>
<dbReference type="AlphaFoldDB" id="A0A142JV43"/>
<evidence type="ECO:0000256" key="1">
    <source>
        <dbReference type="ARBA" id="ARBA00004514"/>
    </source>
</evidence>
<name>A0A142JV43_9BURK</name>
<sequence>MHPLQMSVSAAVIRGYEELLLISEQMLDAARAGNWDAMSELQQVYVAEVDQLRALGPHPEPSAQERIRRYRLLERILAHDAAIRQILTPQLSRLEALLGSSRRKQELGLAYNVAF</sequence>
<dbReference type="KEGG" id="cnan:A2G96_29935"/>
<evidence type="ECO:0000256" key="4">
    <source>
        <dbReference type="ARBA" id="ARBA00023186"/>
    </source>
</evidence>
<accession>A0A142JV43</accession>
<dbReference type="InterPro" id="IPR008622">
    <property type="entry name" value="FliT"/>
</dbReference>